<sequence>MRRTLAVLAMTAGTLIVTTTTATAAPPDGSAGCAAFGANVSELAQTLGPQFGANASAVATSGPGAFPEVVVRPEKAALCP</sequence>
<gene>
    <name evidence="2" type="ORF">GB881_17535</name>
</gene>
<feature type="signal peptide" evidence="1">
    <location>
        <begin position="1"/>
        <end position="24"/>
    </location>
</feature>
<organism evidence="2 3">
    <name type="scientific">Georgenia subflava</name>
    <dbReference type="NCBI Taxonomy" id="1622177"/>
    <lineage>
        <taxon>Bacteria</taxon>
        <taxon>Bacillati</taxon>
        <taxon>Actinomycetota</taxon>
        <taxon>Actinomycetes</taxon>
        <taxon>Micrococcales</taxon>
        <taxon>Bogoriellaceae</taxon>
        <taxon>Georgenia</taxon>
    </lineage>
</organism>
<dbReference type="EMBL" id="WHPC01000113">
    <property type="protein sequence ID" value="MPV38817.1"/>
    <property type="molecule type" value="Genomic_DNA"/>
</dbReference>
<reference evidence="2 3" key="1">
    <citation type="submission" date="2019-10" db="EMBL/GenBank/DDBJ databases">
        <title>Georgenia wutianyii sp. nov. and Georgenia yuyongxinii sp. nov. isolated from plateau pika (Ochotona curzoniae) in the Qinghai-Tibet plateau of China.</title>
        <authorList>
            <person name="Tian Z."/>
        </authorList>
    </citation>
    <scope>NUCLEOTIDE SEQUENCE [LARGE SCALE GENOMIC DNA]</scope>
    <source>
        <strain evidence="2 3">JCM 19765</strain>
    </source>
</reference>
<keyword evidence="1" id="KW-0732">Signal</keyword>
<keyword evidence="3" id="KW-1185">Reference proteome</keyword>
<comment type="caution">
    <text evidence="2">The sequence shown here is derived from an EMBL/GenBank/DDBJ whole genome shotgun (WGS) entry which is preliminary data.</text>
</comment>
<accession>A0A6N7EPM0</accession>
<proteinExistence type="predicted"/>
<dbReference type="OrthoDB" id="5198151at2"/>
<dbReference type="AlphaFoldDB" id="A0A6N7EPM0"/>
<protein>
    <submittedName>
        <fullName evidence="2">Uncharacterized protein</fullName>
    </submittedName>
</protein>
<evidence type="ECO:0000313" key="3">
    <source>
        <dbReference type="Proteomes" id="UP000437709"/>
    </source>
</evidence>
<evidence type="ECO:0000313" key="2">
    <source>
        <dbReference type="EMBL" id="MPV38817.1"/>
    </source>
</evidence>
<dbReference type="Proteomes" id="UP000437709">
    <property type="component" value="Unassembled WGS sequence"/>
</dbReference>
<name>A0A6N7EPM0_9MICO</name>
<evidence type="ECO:0000256" key="1">
    <source>
        <dbReference type="SAM" id="SignalP"/>
    </source>
</evidence>
<dbReference type="RefSeq" id="WP_152194768.1">
    <property type="nucleotide sequence ID" value="NZ_VUKD01000002.1"/>
</dbReference>
<feature type="chain" id="PRO_5026812609" evidence="1">
    <location>
        <begin position="25"/>
        <end position="80"/>
    </location>
</feature>